<feature type="transmembrane region" description="Helical" evidence="6">
    <location>
        <begin position="74"/>
        <end position="93"/>
    </location>
</feature>
<dbReference type="PROSITE" id="PS50850">
    <property type="entry name" value="MFS"/>
    <property type="match status" value="1"/>
</dbReference>
<evidence type="ECO:0000256" key="5">
    <source>
        <dbReference type="ARBA" id="ARBA00023136"/>
    </source>
</evidence>
<comment type="subcellular location">
    <subcellularLocation>
        <location evidence="1">Cell membrane</location>
        <topology evidence="1">Multi-pass membrane protein</topology>
    </subcellularLocation>
</comment>
<evidence type="ECO:0000313" key="9">
    <source>
        <dbReference type="Proteomes" id="UP000029055"/>
    </source>
</evidence>
<name>A0A087E1S9_9BIFI</name>
<evidence type="ECO:0000256" key="3">
    <source>
        <dbReference type="ARBA" id="ARBA00022692"/>
    </source>
</evidence>
<keyword evidence="9" id="KW-1185">Reference proteome</keyword>
<evidence type="ECO:0000259" key="7">
    <source>
        <dbReference type="PROSITE" id="PS50850"/>
    </source>
</evidence>
<dbReference type="InterPro" id="IPR036259">
    <property type="entry name" value="MFS_trans_sf"/>
</dbReference>
<dbReference type="eggNOG" id="COG2814">
    <property type="taxonomic scope" value="Bacteria"/>
</dbReference>
<feature type="transmembrane region" description="Helical" evidence="6">
    <location>
        <begin position="369"/>
        <end position="392"/>
    </location>
</feature>
<keyword evidence="4 6" id="KW-1133">Transmembrane helix</keyword>
<dbReference type="CDD" id="cd17324">
    <property type="entry name" value="MFS_NepI_like"/>
    <property type="match status" value="1"/>
</dbReference>
<feature type="transmembrane region" description="Helical" evidence="6">
    <location>
        <begin position="162"/>
        <end position="180"/>
    </location>
</feature>
<dbReference type="Proteomes" id="UP000029055">
    <property type="component" value="Unassembled WGS sequence"/>
</dbReference>
<feature type="transmembrane region" description="Helical" evidence="6">
    <location>
        <begin position="307"/>
        <end position="332"/>
    </location>
</feature>
<evidence type="ECO:0000256" key="6">
    <source>
        <dbReference type="SAM" id="Phobius"/>
    </source>
</evidence>
<dbReference type="Pfam" id="PF07690">
    <property type="entry name" value="MFS_1"/>
    <property type="match status" value="1"/>
</dbReference>
<feature type="transmembrane region" description="Helical" evidence="6">
    <location>
        <begin position="99"/>
        <end position="120"/>
    </location>
</feature>
<proteinExistence type="predicted"/>
<evidence type="ECO:0000256" key="4">
    <source>
        <dbReference type="ARBA" id="ARBA00022989"/>
    </source>
</evidence>
<reference evidence="8 9" key="1">
    <citation type="submission" date="2014-03" db="EMBL/GenBank/DDBJ databases">
        <title>Genomics of Bifidobacteria.</title>
        <authorList>
            <person name="Ventura M."/>
            <person name="Milani C."/>
            <person name="Lugli G.A."/>
        </authorList>
    </citation>
    <scope>NUCLEOTIDE SEQUENCE [LARGE SCALE GENOMIC DNA]</scope>
    <source>
        <strain evidence="8 9">LMG 11597</strain>
    </source>
</reference>
<evidence type="ECO:0000256" key="1">
    <source>
        <dbReference type="ARBA" id="ARBA00004651"/>
    </source>
</evidence>
<organism evidence="8 9">
    <name type="scientific">Bifidobacterium subtile</name>
    <dbReference type="NCBI Taxonomy" id="77635"/>
    <lineage>
        <taxon>Bacteria</taxon>
        <taxon>Bacillati</taxon>
        <taxon>Actinomycetota</taxon>
        <taxon>Actinomycetes</taxon>
        <taxon>Bifidobacteriales</taxon>
        <taxon>Bifidobacteriaceae</taxon>
        <taxon>Bifidobacterium</taxon>
    </lineage>
</organism>
<dbReference type="GO" id="GO:0022857">
    <property type="term" value="F:transmembrane transporter activity"/>
    <property type="evidence" value="ECO:0007669"/>
    <property type="project" value="InterPro"/>
</dbReference>
<dbReference type="STRING" id="77635.BISU_1742"/>
<protein>
    <submittedName>
        <fullName evidence="8">Carbohydrate (Prephenate-like) transport protein, major facilitator superfamily (MFS)</fullName>
    </submittedName>
</protein>
<dbReference type="EMBL" id="JGZR01000009">
    <property type="protein sequence ID" value="KFJ01730.1"/>
    <property type="molecule type" value="Genomic_DNA"/>
</dbReference>
<feature type="domain" description="Major facilitator superfamily (MFS) profile" evidence="7">
    <location>
        <begin position="8"/>
        <end position="391"/>
    </location>
</feature>
<dbReference type="PANTHER" id="PTHR43124:SF3">
    <property type="entry name" value="CHLORAMPHENICOL EFFLUX PUMP RV0191"/>
    <property type="match status" value="1"/>
</dbReference>
<feature type="transmembrane region" description="Helical" evidence="6">
    <location>
        <begin position="37"/>
        <end position="62"/>
    </location>
</feature>
<feature type="transmembrane region" description="Helical" evidence="6">
    <location>
        <begin position="218"/>
        <end position="243"/>
    </location>
</feature>
<dbReference type="AlphaFoldDB" id="A0A087E1S9"/>
<keyword evidence="2" id="KW-1003">Cell membrane</keyword>
<dbReference type="Gene3D" id="1.20.1250.20">
    <property type="entry name" value="MFS general substrate transporter like domains"/>
    <property type="match status" value="1"/>
</dbReference>
<sequence>MDLRNLTIVVGLFFSVFVIGADSFIISPLLPAMAHDFSASISAVSLAVTLYAICYAVGSPIFGPLGDRFERRKLLLFGMSVFLIATVLCATVHSLTAFYVFRAIAGLGAAFTMPNIWALIGSHFHGRLMGTVMGVVMSALSLSIAVGVPLGTALSALSDWHMAFWGSAALGVVALALLWATAPKSQPVATADNASARTSLRSSYATSYSRVLHTKPTLLGLALTLVWMFAFYSVYTFLGTFIAQNFHFTTAQSGLVFIAYGAGNFLASFLSGFAASKLGTKHAIAINGALSGLLVLGIAGWGSSLIVLIPLLLLLALAQGFGVPPITAYIVGTVPSQRSTVTSLNNAMLYLGLSLASGVGAPIITGVSFAAVCIMAAVAFLVATVLACSLRGHKVIKQQDRRL</sequence>
<evidence type="ECO:0000256" key="2">
    <source>
        <dbReference type="ARBA" id="ARBA00022475"/>
    </source>
</evidence>
<dbReference type="OrthoDB" id="9812221at2"/>
<keyword evidence="5 6" id="KW-0472">Membrane</keyword>
<keyword evidence="3 6" id="KW-0812">Transmembrane</keyword>
<dbReference type="InterPro" id="IPR011701">
    <property type="entry name" value="MFS"/>
</dbReference>
<feature type="transmembrane region" description="Helical" evidence="6">
    <location>
        <begin position="132"/>
        <end position="156"/>
    </location>
</feature>
<feature type="transmembrane region" description="Helical" evidence="6">
    <location>
        <begin position="282"/>
        <end position="301"/>
    </location>
</feature>
<evidence type="ECO:0000313" key="8">
    <source>
        <dbReference type="EMBL" id="KFJ01730.1"/>
    </source>
</evidence>
<comment type="caution">
    <text evidence="8">The sequence shown here is derived from an EMBL/GenBank/DDBJ whole genome shotgun (WGS) entry which is preliminary data.</text>
</comment>
<dbReference type="SUPFAM" id="SSF103473">
    <property type="entry name" value="MFS general substrate transporter"/>
    <property type="match status" value="1"/>
</dbReference>
<dbReference type="InterPro" id="IPR050189">
    <property type="entry name" value="MFS_Efflux_Transporters"/>
</dbReference>
<accession>A0A087E1S9</accession>
<dbReference type="InterPro" id="IPR020846">
    <property type="entry name" value="MFS_dom"/>
</dbReference>
<gene>
    <name evidence="8" type="ORF">BISU_1742</name>
</gene>
<feature type="transmembrane region" description="Helical" evidence="6">
    <location>
        <begin position="255"/>
        <end position="275"/>
    </location>
</feature>
<dbReference type="PANTHER" id="PTHR43124">
    <property type="entry name" value="PURINE EFFLUX PUMP PBUE"/>
    <property type="match status" value="1"/>
</dbReference>
<dbReference type="GO" id="GO:0005886">
    <property type="term" value="C:plasma membrane"/>
    <property type="evidence" value="ECO:0007669"/>
    <property type="project" value="UniProtKB-SubCell"/>
</dbReference>
<feature type="transmembrane region" description="Helical" evidence="6">
    <location>
        <begin position="344"/>
        <end position="363"/>
    </location>
</feature>